<dbReference type="InterPro" id="IPR027282">
    <property type="entry name" value="TPS"/>
</dbReference>
<evidence type="ECO:0000256" key="2">
    <source>
        <dbReference type="ARBA" id="ARBA00022692"/>
    </source>
</evidence>
<dbReference type="GO" id="GO:0098046">
    <property type="term" value="C:type V protein secretion system complex"/>
    <property type="evidence" value="ECO:0007669"/>
    <property type="project" value="TreeGrafter"/>
</dbReference>
<keyword evidence="1" id="KW-1134">Transmembrane beta strand</keyword>
<dbReference type="OrthoDB" id="290122at2"/>
<evidence type="ECO:0000256" key="4">
    <source>
        <dbReference type="SAM" id="MobiDB-lite"/>
    </source>
</evidence>
<evidence type="ECO:0000259" key="5">
    <source>
        <dbReference type="Pfam" id="PF03865"/>
    </source>
</evidence>
<dbReference type="InterPro" id="IPR035251">
    <property type="entry name" value="ShlB_POTRA"/>
</dbReference>
<evidence type="ECO:0000256" key="1">
    <source>
        <dbReference type="ARBA" id="ARBA00022452"/>
    </source>
</evidence>
<dbReference type="Pfam" id="PF03865">
    <property type="entry name" value="ShlB"/>
    <property type="match status" value="1"/>
</dbReference>
<dbReference type="Gene3D" id="2.40.160.50">
    <property type="entry name" value="membrane protein fhac: a member of the omp85/tpsb transporter family"/>
    <property type="match status" value="1"/>
</dbReference>
<evidence type="ECO:0000259" key="6">
    <source>
        <dbReference type="Pfam" id="PF08479"/>
    </source>
</evidence>
<dbReference type="InterPro" id="IPR013686">
    <property type="entry name" value="Polypept-transport_assoc_ShlB"/>
</dbReference>
<protein>
    <submittedName>
        <fullName evidence="8">ShlB/FhaC/HecB family hemolysin secretion/activation protein</fullName>
    </submittedName>
</protein>
<dbReference type="EMBL" id="CP044065">
    <property type="protein sequence ID" value="QET03803.1"/>
    <property type="molecule type" value="Genomic_DNA"/>
</dbReference>
<evidence type="ECO:0000259" key="7">
    <source>
        <dbReference type="Pfam" id="PF17287"/>
    </source>
</evidence>
<evidence type="ECO:0000256" key="3">
    <source>
        <dbReference type="ARBA" id="ARBA00023237"/>
    </source>
</evidence>
<dbReference type="PIRSF" id="PIRSF029745">
    <property type="entry name" value="FhaC"/>
    <property type="match status" value="1"/>
</dbReference>
<dbReference type="AlphaFoldDB" id="A0A5P2H8G4"/>
<dbReference type="InterPro" id="IPR051544">
    <property type="entry name" value="TPS_OM_transporter"/>
</dbReference>
<gene>
    <name evidence="8" type="ORF">FOB72_11655</name>
</gene>
<dbReference type="Gene3D" id="3.10.20.310">
    <property type="entry name" value="membrane protein fhac"/>
    <property type="match status" value="1"/>
</dbReference>
<keyword evidence="3" id="KW-0998">Cell outer membrane</keyword>
<dbReference type="Pfam" id="PF17287">
    <property type="entry name" value="POTRA_3"/>
    <property type="match status" value="1"/>
</dbReference>
<feature type="domain" description="Haemolysin activator HlyB C-terminal" evidence="5">
    <location>
        <begin position="171"/>
        <end position="493"/>
    </location>
</feature>
<dbReference type="InterPro" id="IPR005565">
    <property type="entry name" value="Hemolysn_activator_HlyB_C"/>
</dbReference>
<keyword evidence="2" id="KW-0812">Transmembrane</keyword>
<sequence>MQRRALGEAPPPGGAGEVLLPPADGRHIDGDCRPADTIALHGDTSLVPAAVSARITERYAGRCLGAAELETLLASITQSFLDRGLITTRAYLRDDRRGPDPEPDGRVLDIDIVAGTIERYDAEGAIWPGGVFTAKPGDVLNLRDLEQGLEQINRLRSHRARLELRPGTAPGQTVVVVKDEASLPVSLLTAYDNLGTTATGRNAVSAVATFEGLLGANEQISVTRRQSIFPFGGAHRSAATGLRAQLPLGYRTFALDVSRTDYVNTLALPRGARLAVSGATNTYGVGVDHVVLRDQRTRVTVSARLAVQSSRTWADDILLRVASRNLSYAEVGADVTRRIGSGVLGGRVGIAHGLSLFGTRRDPAGLSRELPHAQFTKLTYELGYSDRTGVLPVPGAPLTVSARLTGQLARSSLFGSQQFVIGGPGTVRGFLDHSLSGDSGLLLRTEAGLPWRVQTIPGGPLVGRAYVGFDWGRVGSIARGVPGGALSGVALGVVATWRGMSVDAQLSRAVSAPSPRMREGLLFGMRLTFDL</sequence>
<evidence type="ECO:0000313" key="9">
    <source>
        <dbReference type="Proteomes" id="UP000322822"/>
    </source>
</evidence>
<organism evidence="8 9">
    <name type="scientific">Cupriavidus pauculus</name>
    <dbReference type="NCBI Taxonomy" id="82633"/>
    <lineage>
        <taxon>Bacteria</taxon>
        <taxon>Pseudomonadati</taxon>
        <taxon>Pseudomonadota</taxon>
        <taxon>Betaproteobacteria</taxon>
        <taxon>Burkholderiales</taxon>
        <taxon>Burkholderiaceae</taxon>
        <taxon>Cupriavidus</taxon>
    </lineage>
</organism>
<evidence type="ECO:0000313" key="8">
    <source>
        <dbReference type="EMBL" id="QET03803.1"/>
    </source>
</evidence>
<feature type="domain" description="ShlB POTRA" evidence="7">
    <location>
        <begin position="130"/>
        <end position="166"/>
    </location>
</feature>
<proteinExistence type="predicted"/>
<dbReference type="Pfam" id="PF08479">
    <property type="entry name" value="POTRA_2"/>
    <property type="match status" value="1"/>
</dbReference>
<dbReference type="PANTHER" id="PTHR34597">
    <property type="entry name" value="SLR1661 PROTEIN"/>
    <property type="match status" value="1"/>
</dbReference>
<name>A0A5P2H8G4_9BURK</name>
<dbReference type="PANTHER" id="PTHR34597:SF3">
    <property type="entry name" value="OUTER MEMBRANE TRANSPORTER CDIB"/>
    <property type="match status" value="1"/>
</dbReference>
<reference evidence="8 9" key="1">
    <citation type="submission" date="2019-09" db="EMBL/GenBank/DDBJ databases">
        <title>FDA dAtabase for Regulatory Grade micrObial Sequences (FDA-ARGOS): Supporting development and validation of Infectious Disease Dx tests.</title>
        <authorList>
            <person name="Sciortino C."/>
            <person name="Tallon L."/>
            <person name="Sadzewicz L."/>
            <person name="Vavikolanu K."/>
            <person name="Mehta A."/>
            <person name="Aluvathingal J."/>
            <person name="Nadendla S."/>
            <person name="Nandy P."/>
            <person name="Geyer C."/>
            <person name="Yan Y."/>
            <person name="Sichtig H."/>
        </authorList>
    </citation>
    <scope>NUCLEOTIDE SEQUENCE [LARGE SCALE GENOMIC DNA]</scope>
    <source>
        <strain evidence="8 9">FDAARGOS_664</strain>
    </source>
</reference>
<dbReference type="Proteomes" id="UP000322822">
    <property type="component" value="Chromosome 1"/>
</dbReference>
<accession>A0A5P2H8G4</accession>
<keyword evidence="1" id="KW-0472">Membrane</keyword>
<dbReference type="GO" id="GO:0046819">
    <property type="term" value="P:protein secretion by the type V secretion system"/>
    <property type="evidence" value="ECO:0007669"/>
    <property type="project" value="TreeGrafter"/>
</dbReference>
<dbReference type="GO" id="GO:0008320">
    <property type="term" value="F:protein transmembrane transporter activity"/>
    <property type="evidence" value="ECO:0007669"/>
    <property type="project" value="TreeGrafter"/>
</dbReference>
<feature type="region of interest" description="Disordered" evidence="4">
    <location>
        <begin position="1"/>
        <end position="26"/>
    </location>
</feature>
<feature type="domain" description="Polypeptide-transport-associated ShlB-type" evidence="6">
    <location>
        <begin position="37"/>
        <end position="95"/>
    </location>
</feature>